<dbReference type="RefSeq" id="WP_210513303.1">
    <property type="nucleotide sequence ID" value="NZ_JAFIDN010000015.1"/>
</dbReference>
<keyword evidence="8" id="KW-1133">Transmembrane helix</keyword>
<evidence type="ECO:0000256" key="4">
    <source>
        <dbReference type="ARBA" id="ARBA00022840"/>
    </source>
</evidence>
<dbReference type="InterPro" id="IPR025669">
    <property type="entry name" value="AAA_dom"/>
</dbReference>
<proteinExistence type="predicted"/>
<evidence type="ECO:0000313" key="12">
    <source>
        <dbReference type="Proteomes" id="UP000673975"/>
    </source>
</evidence>
<accession>A0A8J7RMS5</accession>
<evidence type="ECO:0000256" key="6">
    <source>
        <dbReference type="SAM" id="Coils"/>
    </source>
</evidence>
<name>A0A8J7RMS5_9BACT</name>
<keyword evidence="4" id="KW-0067">ATP-binding</keyword>
<keyword evidence="12" id="KW-1185">Reference proteome</keyword>
<evidence type="ECO:0000256" key="5">
    <source>
        <dbReference type="ARBA" id="ARBA00023137"/>
    </source>
</evidence>
<keyword evidence="8" id="KW-0812">Transmembrane</keyword>
<dbReference type="Proteomes" id="UP000673975">
    <property type="component" value="Unassembled WGS sequence"/>
</dbReference>
<dbReference type="GO" id="GO:0004715">
    <property type="term" value="F:non-membrane spanning protein tyrosine kinase activity"/>
    <property type="evidence" value="ECO:0007669"/>
    <property type="project" value="UniProtKB-EC"/>
</dbReference>
<gene>
    <name evidence="11" type="ORF">NATSA_14300</name>
</gene>
<dbReference type="CDD" id="cd05387">
    <property type="entry name" value="BY-kinase"/>
    <property type="match status" value="1"/>
</dbReference>
<keyword evidence="2" id="KW-0547">Nucleotide-binding</keyword>
<keyword evidence="5" id="KW-0829">Tyrosine-protein kinase</keyword>
<keyword evidence="3" id="KW-0418">Kinase</keyword>
<evidence type="ECO:0000256" key="7">
    <source>
        <dbReference type="SAM" id="MobiDB-lite"/>
    </source>
</evidence>
<feature type="domain" description="AAA" evidence="9">
    <location>
        <begin position="611"/>
        <end position="762"/>
    </location>
</feature>
<feature type="region of interest" description="Disordered" evidence="7">
    <location>
        <begin position="1"/>
        <end position="40"/>
    </location>
</feature>
<evidence type="ECO:0000256" key="1">
    <source>
        <dbReference type="ARBA" id="ARBA00022679"/>
    </source>
</evidence>
<dbReference type="EC" id="2.7.10.2" evidence="11"/>
<protein>
    <submittedName>
        <fullName evidence="11">Polysaccharide biosynthesis tyrosine autokinase</fullName>
        <ecNumber evidence="11">2.7.10.2</ecNumber>
    </submittedName>
</protein>
<dbReference type="PANTHER" id="PTHR32309:SF31">
    <property type="entry name" value="CAPSULAR EXOPOLYSACCHARIDE FAMILY"/>
    <property type="match status" value="1"/>
</dbReference>
<reference evidence="11" key="1">
    <citation type="submission" date="2021-02" db="EMBL/GenBank/DDBJ databases">
        <title>Natronogracilivirga saccharolytica gen. nov. sp. nov. a new anaerobic, haloalkiliphilic carbohydrate-fermenting bacterium from soda lake and proposing of Cyclonatronumiaceae fam. nov. in the phylum Balneolaeota.</title>
        <authorList>
            <person name="Zhilina T.N."/>
            <person name="Sorokin D.Y."/>
            <person name="Zavarzina D.G."/>
            <person name="Toshchakov S.V."/>
            <person name="Kublanov I.V."/>
        </authorList>
    </citation>
    <scope>NUCLEOTIDE SEQUENCE</scope>
    <source>
        <strain evidence="11">Z-1702</strain>
    </source>
</reference>
<dbReference type="GO" id="GO:0005524">
    <property type="term" value="F:ATP binding"/>
    <property type="evidence" value="ECO:0007669"/>
    <property type="project" value="UniProtKB-KW"/>
</dbReference>
<dbReference type="EMBL" id="JAFIDN010000015">
    <property type="protein sequence ID" value="MBP3193845.1"/>
    <property type="molecule type" value="Genomic_DNA"/>
</dbReference>
<dbReference type="Pfam" id="PF13614">
    <property type="entry name" value="AAA_31"/>
    <property type="match status" value="1"/>
</dbReference>
<keyword evidence="6" id="KW-0175">Coiled coil</keyword>
<feature type="domain" description="Tyrosine-protein kinase G-rich" evidence="10">
    <location>
        <begin position="441"/>
        <end position="520"/>
    </location>
</feature>
<feature type="compositionally biased region" description="Low complexity" evidence="7">
    <location>
        <begin position="9"/>
        <end position="24"/>
    </location>
</feature>
<feature type="coiled-coil region" evidence="6">
    <location>
        <begin position="278"/>
        <end position="464"/>
    </location>
</feature>
<feature type="transmembrane region" description="Helical" evidence="8">
    <location>
        <begin position="57"/>
        <end position="75"/>
    </location>
</feature>
<keyword evidence="1 11" id="KW-0808">Transferase</keyword>
<dbReference type="NCBIfam" id="TIGR01007">
    <property type="entry name" value="eps_fam"/>
    <property type="match status" value="1"/>
</dbReference>
<dbReference type="InterPro" id="IPR032807">
    <property type="entry name" value="GNVR"/>
</dbReference>
<evidence type="ECO:0000313" key="11">
    <source>
        <dbReference type="EMBL" id="MBP3193845.1"/>
    </source>
</evidence>
<dbReference type="AlphaFoldDB" id="A0A8J7RMS5"/>
<evidence type="ECO:0000256" key="3">
    <source>
        <dbReference type="ARBA" id="ARBA00022777"/>
    </source>
</evidence>
<evidence type="ECO:0000256" key="8">
    <source>
        <dbReference type="SAM" id="Phobius"/>
    </source>
</evidence>
<dbReference type="Pfam" id="PF13807">
    <property type="entry name" value="GNVR"/>
    <property type="match status" value="1"/>
</dbReference>
<organism evidence="11 12">
    <name type="scientific">Natronogracilivirga saccharolytica</name>
    <dbReference type="NCBI Taxonomy" id="2812953"/>
    <lineage>
        <taxon>Bacteria</taxon>
        <taxon>Pseudomonadati</taxon>
        <taxon>Balneolota</taxon>
        <taxon>Balneolia</taxon>
        <taxon>Balneolales</taxon>
        <taxon>Cyclonatronaceae</taxon>
        <taxon>Natronogracilivirga</taxon>
    </lineage>
</organism>
<dbReference type="SUPFAM" id="SSF52540">
    <property type="entry name" value="P-loop containing nucleoside triphosphate hydrolases"/>
    <property type="match status" value="1"/>
</dbReference>
<evidence type="ECO:0000259" key="9">
    <source>
        <dbReference type="Pfam" id="PF13614"/>
    </source>
</evidence>
<dbReference type="InterPro" id="IPR050445">
    <property type="entry name" value="Bact_polysacc_biosynth/exp"/>
</dbReference>
<dbReference type="InterPro" id="IPR005702">
    <property type="entry name" value="Wzc-like_C"/>
</dbReference>
<dbReference type="PANTHER" id="PTHR32309">
    <property type="entry name" value="TYROSINE-PROTEIN KINASE"/>
    <property type="match status" value="1"/>
</dbReference>
<evidence type="ECO:0000259" key="10">
    <source>
        <dbReference type="Pfam" id="PF13807"/>
    </source>
</evidence>
<dbReference type="Gene3D" id="3.40.50.300">
    <property type="entry name" value="P-loop containing nucleotide triphosphate hydrolases"/>
    <property type="match status" value="1"/>
</dbReference>
<comment type="caution">
    <text evidence="11">The sequence shown here is derived from an EMBL/GenBank/DDBJ whole genome shotgun (WGS) entry which is preliminary data.</text>
</comment>
<dbReference type="InterPro" id="IPR027417">
    <property type="entry name" value="P-loop_NTPase"/>
</dbReference>
<keyword evidence="8" id="KW-0472">Membrane</keyword>
<evidence type="ECO:0000256" key="2">
    <source>
        <dbReference type="ARBA" id="ARBA00022741"/>
    </source>
</evidence>
<sequence length="812" mass="91356">MVDSEPLYNGNHSSSNGNASGSGARPATGKGANPGSAMEQDQGNYMQQKIMAGLLRFKWLILLAALAGGVAAWYYTENITPEYLASGMIIIHQDSEESLSSGGDITSRLNRSLGPAGTRSMDNHVQLLKSRVFAERIAEKLMEQEVMSNGEVFPVLLREIEGNEPLKAAKGQVVSRLRSKADVKRVSGSDDLIEISYISHDPLEAKELANLFMNEFVELTDERARSSIQATLQYLQDEMLNKVGGRLADSEQRIEDFMRSEPGGLNLASHTDRLVGQVHTLEEEAERNRLELESIENRKERAQDELNEIEPGLTDQMKSATTARVRMLQENMANLTIERMLMLNKNPSLRTNEDQEPRLKEINNEMDQISNEIDELVSEGLDQTRGFLFTEAGEMNSRILELQRQIADLTVERIRLQSLINLAEKRISDYNEELDQLPEKQTRMARLQRERERDERMYNELAGRAFEMGLMEQSTRGSGRIFEDALQPGSPFRPDVPTNLLLGILLGMGLAVSGVFLRVMLDYRIDSIDLLKKYGLPVLSVIPDMKPVIRSQFKGQSHYKVVDKKLSTLLVPLYDPISNVSESFRRLFNNLRFNNPDSRNKLFVLTSPGKGEGKTTTISNLAITMGESGNRVLLLDCDFRKPHVHRMFGLDMEPGITDYLFDDTPLEELIVSAQAPGLDILTSGKQTVSPDRAINSNKMRRLIEEVTDKYDYILIDTAPFGIISDAAPLIRMSDGVIALVRFNKSKTPELDHLIENLNSISAEVVGTVLNDFNPKVASGYYTDNRKYAYNDKVYKSYSNKVKKPDKKEKENV</sequence>